<dbReference type="GO" id="GO:0005886">
    <property type="term" value="C:plasma membrane"/>
    <property type="evidence" value="ECO:0007669"/>
    <property type="project" value="TreeGrafter"/>
</dbReference>
<proteinExistence type="predicted"/>
<dbReference type="GO" id="GO:0140410">
    <property type="term" value="F:monoatomic cation:bicarbonate symporter activity"/>
    <property type="evidence" value="ECO:0007669"/>
    <property type="project" value="TreeGrafter"/>
</dbReference>
<sequence>MILTFIKFTVSHNHQNYYDGLIKKFSDDGKLSRSQFQKLVLDVTSQKLPPAFIVDCKDKTEDIDCLQNETIQCLGYDEIFNKYSNSNGMDQISLEAAVPALLFYTQDVDCNIVPELHSKHKKPTSAQAWGYGIGFVSLIVFVSNVGALLGPCMKSKLFKRILMFCVALAVGTLAATGLLVLIPEVKEE</sequence>
<dbReference type="GO" id="GO:0005385">
    <property type="term" value="F:zinc ion transmembrane transporter activity"/>
    <property type="evidence" value="ECO:0007669"/>
    <property type="project" value="TreeGrafter"/>
</dbReference>
<feature type="transmembrane region" description="Helical" evidence="1">
    <location>
        <begin position="128"/>
        <end position="149"/>
    </location>
</feature>
<evidence type="ECO:0000313" key="3">
    <source>
        <dbReference type="Proteomes" id="UP000507470"/>
    </source>
</evidence>
<dbReference type="Proteomes" id="UP000507470">
    <property type="component" value="Unassembled WGS sequence"/>
</dbReference>
<dbReference type="PANTHER" id="PTHR12191:SF37">
    <property type="entry name" value="ZINC TRANSPORTER FOI"/>
    <property type="match status" value="1"/>
</dbReference>
<dbReference type="GO" id="GO:0030003">
    <property type="term" value="P:intracellular monoatomic cation homeostasis"/>
    <property type="evidence" value="ECO:0007669"/>
    <property type="project" value="TreeGrafter"/>
</dbReference>
<evidence type="ECO:0000256" key="1">
    <source>
        <dbReference type="SAM" id="Phobius"/>
    </source>
</evidence>
<accession>A0A6J8CZ88</accession>
<dbReference type="InterPro" id="IPR050799">
    <property type="entry name" value="ZIP_Transporter"/>
</dbReference>
<evidence type="ECO:0000313" key="2">
    <source>
        <dbReference type="EMBL" id="CAC5400906.1"/>
    </source>
</evidence>
<organism evidence="2 3">
    <name type="scientific">Mytilus coruscus</name>
    <name type="common">Sea mussel</name>
    <dbReference type="NCBI Taxonomy" id="42192"/>
    <lineage>
        <taxon>Eukaryota</taxon>
        <taxon>Metazoa</taxon>
        <taxon>Spiralia</taxon>
        <taxon>Lophotrochozoa</taxon>
        <taxon>Mollusca</taxon>
        <taxon>Bivalvia</taxon>
        <taxon>Autobranchia</taxon>
        <taxon>Pteriomorphia</taxon>
        <taxon>Mytilida</taxon>
        <taxon>Mytiloidea</taxon>
        <taxon>Mytilidae</taxon>
        <taxon>Mytilinae</taxon>
        <taxon>Mytilus</taxon>
    </lineage>
</organism>
<dbReference type="EMBL" id="CACVKT020006342">
    <property type="protein sequence ID" value="CAC5400906.1"/>
    <property type="molecule type" value="Genomic_DNA"/>
</dbReference>
<dbReference type="PANTHER" id="PTHR12191">
    <property type="entry name" value="SOLUTE CARRIER FAMILY 39"/>
    <property type="match status" value="1"/>
</dbReference>
<keyword evidence="1" id="KW-0472">Membrane</keyword>
<name>A0A6J8CZ88_MYTCO</name>
<dbReference type="AlphaFoldDB" id="A0A6J8CZ88"/>
<gene>
    <name evidence="2" type="ORF">MCOR_35051</name>
</gene>
<reference evidence="2 3" key="1">
    <citation type="submission" date="2020-06" db="EMBL/GenBank/DDBJ databases">
        <authorList>
            <person name="Li R."/>
            <person name="Bekaert M."/>
        </authorList>
    </citation>
    <scope>NUCLEOTIDE SEQUENCE [LARGE SCALE GENOMIC DNA]</scope>
    <source>
        <strain evidence="3">wild</strain>
    </source>
</reference>
<keyword evidence="1" id="KW-0812">Transmembrane</keyword>
<feature type="transmembrane region" description="Helical" evidence="1">
    <location>
        <begin position="161"/>
        <end position="182"/>
    </location>
</feature>
<keyword evidence="1" id="KW-1133">Transmembrane helix</keyword>
<dbReference type="GO" id="GO:0071578">
    <property type="term" value="P:zinc ion import across plasma membrane"/>
    <property type="evidence" value="ECO:0007669"/>
    <property type="project" value="TreeGrafter"/>
</dbReference>
<protein>
    <submittedName>
        <fullName evidence="2">SLC39A14</fullName>
    </submittedName>
</protein>
<keyword evidence="3" id="KW-1185">Reference proteome</keyword>